<evidence type="ECO:0000313" key="1">
    <source>
        <dbReference type="EMBL" id="GKU92613.1"/>
    </source>
</evidence>
<dbReference type="EMBL" id="BPVZ01000006">
    <property type="protein sequence ID" value="GKU92613.1"/>
    <property type="molecule type" value="Genomic_DNA"/>
</dbReference>
<dbReference type="Proteomes" id="UP001054252">
    <property type="component" value="Unassembled WGS sequence"/>
</dbReference>
<organism evidence="1 2">
    <name type="scientific">Rubroshorea leprosula</name>
    <dbReference type="NCBI Taxonomy" id="152421"/>
    <lineage>
        <taxon>Eukaryota</taxon>
        <taxon>Viridiplantae</taxon>
        <taxon>Streptophyta</taxon>
        <taxon>Embryophyta</taxon>
        <taxon>Tracheophyta</taxon>
        <taxon>Spermatophyta</taxon>
        <taxon>Magnoliopsida</taxon>
        <taxon>eudicotyledons</taxon>
        <taxon>Gunneridae</taxon>
        <taxon>Pentapetalae</taxon>
        <taxon>rosids</taxon>
        <taxon>malvids</taxon>
        <taxon>Malvales</taxon>
        <taxon>Dipterocarpaceae</taxon>
        <taxon>Rubroshorea</taxon>
    </lineage>
</organism>
<gene>
    <name evidence="1" type="ORF">SLEP1_g6321</name>
</gene>
<name>A0AAV5HV58_9ROSI</name>
<reference evidence="1 2" key="1">
    <citation type="journal article" date="2021" name="Commun. Biol.">
        <title>The genome of Shorea leprosula (Dipterocarpaceae) highlights the ecological relevance of drought in aseasonal tropical rainforests.</title>
        <authorList>
            <person name="Ng K.K.S."/>
            <person name="Kobayashi M.J."/>
            <person name="Fawcett J.A."/>
            <person name="Hatakeyama M."/>
            <person name="Paape T."/>
            <person name="Ng C.H."/>
            <person name="Ang C.C."/>
            <person name="Tnah L.H."/>
            <person name="Lee C.T."/>
            <person name="Nishiyama T."/>
            <person name="Sese J."/>
            <person name="O'Brien M.J."/>
            <person name="Copetti D."/>
            <person name="Mohd Noor M.I."/>
            <person name="Ong R.C."/>
            <person name="Putra M."/>
            <person name="Sireger I.Z."/>
            <person name="Indrioko S."/>
            <person name="Kosugi Y."/>
            <person name="Izuno A."/>
            <person name="Isagi Y."/>
            <person name="Lee S.L."/>
            <person name="Shimizu K.K."/>
        </authorList>
    </citation>
    <scope>NUCLEOTIDE SEQUENCE [LARGE SCALE GENOMIC DNA]</scope>
    <source>
        <strain evidence="1">214</strain>
    </source>
</reference>
<keyword evidence="2" id="KW-1185">Reference proteome</keyword>
<proteinExistence type="predicted"/>
<evidence type="ECO:0000313" key="2">
    <source>
        <dbReference type="Proteomes" id="UP001054252"/>
    </source>
</evidence>
<accession>A0AAV5HV58</accession>
<dbReference type="AlphaFoldDB" id="A0AAV5HV58"/>
<comment type="caution">
    <text evidence="1">The sequence shown here is derived from an EMBL/GenBank/DDBJ whole genome shotgun (WGS) entry which is preliminary data.</text>
</comment>
<sequence length="54" mass="5948">MTTAPMKKRKSAVSNALLLPYWSLIHPPIAAPMMAPATAMLTMLSCLCTWHDPH</sequence>
<protein>
    <submittedName>
        <fullName evidence="1">Uncharacterized protein</fullName>
    </submittedName>
</protein>